<evidence type="ECO:0000256" key="1">
    <source>
        <dbReference type="ARBA" id="ARBA00008779"/>
    </source>
</evidence>
<reference evidence="8" key="1">
    <citation type="submission" date="2017-06" db="EMBL/GenBank/DDBJ databases">
        <title>Genome analysis of Fimbriiglobus ruber SP5, the first member of the order Planctomycetales with confirmed chitinolytic capability.</title>
        <authorList>
            <person name="Ravin N.V."/>
            <person name="Rakitin A.L."/>
            <person name="Ivanova A.A."/>
            <person name="Beletsky A.V."/>
            <person name="Kulichevskaya I.S."/>
            <person name="Mardanov A.V."/>
            <person name="Dedysh S.N."/>
        </authorList>
    </citation>
    <scope>NUCLEOTIDE SEQUENCE [LARGE SCALE GENOMIC DNA]</scope>
    <source>
        <strain evidence="8">SP5</strain>
    </source>
</reference>
<dbReference type="InterPro" id="IPR017850">
    <property type="entry name" value="Alkaline_phosphatase_core_sf"/>
</dbReference>
<comment type="similarity">
    <text evidence="1">Belongs to the sulfatase family.</text>
</comment>
<dbReference type="InterPro" id="IPR050738">
    <property type="entry name" value="Sulfatase"/>
</dbReference>
<dbReference type="Pfam" id="PF00884">
    <property type="entry name" value="Sulfatase"/>
    <property type="match status" value="1"/>
</dbReference>
<dbReference type="OrthoDB" id="9783154at2"/>
<dbReference type="SUPFAM" id="SSF53649">
    <property type="entry name" value="Alkaline phosphatase-like"/>
    <property type="match status" value="1"/>
</dbReference>
<dbReference type="Gene3D" id="3.40.720.10">
    <property type="entry name" value="Alkaline Phosphatase, subunit A"/>
    <property type="match status" value="1"/>
</dbReference>
<gene>
    <name evidence="7" type="ORF">FRUB_05576</name>
</gene>
<evidence type="ECO:0000256" key="5">
    <source>
        <dbReference type="SAM" id="SignalP"/>
    </source>
</evidence>
<sequence>MKPCFLAMAMILVSFSRLAAAEPATPARPNIVILLADDMGFGDLGVQNPDSKIPTPNLDRLAKEGTRFTDAHSSSGVCTPSRYALLHGRFHWRKFHGIVNSFDQTVLDKDRVTLPGLLKTKGYRTACIGKWHLGWDWKAIQKPGTKPGAGGYSPDAFDWSKPIPGGPLAFGFDYYFGDDVPNFPPYTWFENDRVLAAPTVAVMTRGKPAEGAWEARPGPSVKDWDFAAVMPKLTQRAVEWIGKQKAEEPFFLYFPFTSPHAPIVPAKEFVGTSKANGYGDYMAQTDWAAGEVLKALEKHGLDKNTLVIFSSDNGPERYAYDRVKNHQHRSMGPLRGVKRDLWEGGHRVPLVARWPGAIAAGAVSDGLVSQVDVFATVAAIVGYDIPAGSGEDSYNQLPLLLGKAKSARDAIVHNTNANGYAVRSGDWVYVDVKTGSVTPVPAWFNETNGYKDNPHPGELYNLRDDLAEKNNLYAEKPEKVAEMKALLAKIRARGQVRW</sequence>
<dbReference type="PANTHER" id="PTHR42693">
    <property type="entry name" value="ARYLSULFATASE FAMILY MEMBER"/>
    <property type="match status" value="1"/>
</dbReference>
<keyword evidence="8" id="KW-1185">Reference proteome</keyword>
<evidence type="ECO:0000256" key="3">
    <source>
        <dbReference type="ARBA" id="ARBA00022801"/>
    </source>
</evidence>
<dbReference type="PANTHER" id="PTHR42693:SF53">
    <property type="entry name" value="ENDO-4-O-SULFATASE"/>
    <property type="match status" value="1"/>
</dbReference>
<feature type="domain" description="Sulfatase N-terminal" evidence="6">
    <location>
        <begin position="29"/>
        <end position="383"/>
    </location>
</feature>
<dbReference type="EMBL" id="NIDE01000009">
    <property type="protein sequence ID" value="OWK39686.1"/>
    <property type="molecule type" value="Genomic_DNA"/>
</dbReference>
<dbReference type="InterPro" id="IPR000917">
    <property type="entry name" value="Sulfatase_N"/>
</dbReference>
<evidence type="ECO:0000256" key="4">
    <source>
        <dbReference type="ARBA" id="ARBA00022837"/>
    </source>
</evidence>
<dbReference type="InterPro" id="IPR024607">
    <property type="entry name" value="Sulfatase_CS"/>
</dbReference>
<proteinExistence type="inferred from homology"/>
<dbReference type="RefSeq" id="WP_088256561.1">
    <property type="nucleotide sequence ID" value="NZ_NIDE01000009.1"/>
</dbReference>
<dbReference type="CDD" id="cd16143">
    <property type="entry name" value="ARS_like"/>
    <property type="match status" value="1"/>
</dbReference>
<comment type="caution">
    <text evidence="7">The sequence shown here is derived from an EMBL/GenBank/DDBJ whole genome shotgun (WGS) entry which is preliminary data.</text>
</comment>
<dbReference type="GO" id="GO:0046872">
    <property type="term" value="F:metal ion binding"/>
    <property type="evidence" value="ECO:0007669"/>
    <property type="project" value="UniProtKB-KW"/>
</dbReference>
<feature type="signal peptide" evidence="5">
    <location>
        <begin position="1"/>
        <end position="19"/>
    </location>
</feature>
<dbReference type="Proteomes" id="UP000214646">
    <property type="component" value="Unassembled WGS sequence"/>
</dbReference>
<keyword evidence="2" id="KW-0479">Metal-binding</keyword>
<keyword evidence="5" id="KW-0732">Signal</keyword>
<dbReference type="GO" id="GO:0004065">
    <property type="term" value="F:arylsulfatase activity"/>
    <property type="evidence" value="ECO:0007669"/>
    <property type="project" value="TreeGrafter"/>
</dbReference>
<keyword evidence="3" id="KW-0378">Hydrolase</keyword>
<evidence type="ECO:0000259" key="6">
    <source>
        <dbReference type="Pfam" id="PF00884"/>
    </source>
</evidence>
<evidence type="ECO:0000256" key="2">
    <source>
        <dbReference type="ARBA" id="ARBA00022723"/>
    </source>
</evidence>
<feature type="chain" id="PRO_5012149449" evidence="5">
    <location>
        <begin position="20"/>
        <end position="498"/>
    </location>
</feature>
<dbReference type="Gene3D" id="3.30.1120.10">
    <property type="match status" value="1"/>
</dbReference>
<accession>A0A225DQ79</accession>
<name>A0A225DQ79_9BACT</name>
<dbReference type="AlphaFoldDB" id="A0A225DQ79"/>
<evidence type="ECO:0000313" key="7">
    <source>
        <dbReference type="EMBL" id="OWK39686.1"/>
    </source>
</evidence>
<dbReference type="PROSITE" id="PS00149">
    <property type="entry name" value="SULFATASE_2"/>
    <property type="match status" value="1"/>
</dbReference>
<keyword evidence="4" id="KW-0106">Calcium</keyword>
<organism evidence="7 8">
    <name type="scientific">Fimbriiglobus ruber</name>
    <dbReference type="NCBI Taxonomy" id="1908690"/>
    <lineage>
        <taxon>Bacteria</taxon>
        <taxon>Pseudomonadati</taxon>
        <taxon>Planctomycetota</taxon>
        <taxon>Planctomycetia</taxon>
        <taxon>Gemmatales</taxon>
        <taxon>Gemmataceae</taxon>
        <taxon>Fimbriiglobus</taxon>
    </lineage>
</organism>
<evidence type="ECO:0000313" key="8">
    <source>
        <dbReference type="Proteomes" id="UP000214646"/>
    </source>
</evidence>
<protein>
    <submittedName>
        <fullName evidence="7">Choline-sulfatase</fullName>
    </submittedName>
</protein>